<proteinExistence type="predicted"/>
<organism evidence="2 3">
    <name type="scientific">Pythium insidiosum</name>
    <name type="common">Pythiosis disease agent</name>
    <dbReference type="NCBI Taxonomy" id="114742"/>
    <lineage>
        <taxon>Eukaryota</taxon>
        <taxon>Sar</taxon>
        <taxon>Stramenopiles</taxon>
        <taxon>Oomycota</taxon>
        <taxon>Peronosporomycetes</taxon>
        <taxon>Pythiales</taxon>
        <taxon>Pythiaceae</taxon>
        <taxon>Pythium</taxon>
    </lineage>
</organism>
<feature type="region of interest" description="Disordered" evidence="1">
    <location>
        <begin position="1"/>
        <end position="49"/>
    </location>
</feature>
<dbReference type="EMBL" id="JAKCXM010000003">
    <property type="protein sequence ID" value="KAJ0409653.1"/>
    <property type="molecule type" value="Genomic_DNA"/>
</dbReference>
<name>A0AAD5LT72_PYTIN</name>
<gene>
    <name evidence="2" type="ORF">P43SY_008525</name>
</gene>
<feature type="compositionally biased region" description="Polar residues" evidence="1">
    <location>
        <begin position="1"/>
        <end position="18"/>
    </location>
</feature>
<reference evidence="2" key="1">
    <citation type="submission" date="2021-12" db="EMBL/GenBank/DDBJ databases">
        <title>Prjna785345.</title>
        <authorList>
            <person name="Rujirawat T."/>
            <person name="Krajaejun T."/>
        </authorList>
    </citation>
    <scope>NUCLEOTIDE SEQUENCE</scope>
    <source>
        <strain evidence="2">Pi057C3</strain>
    </source>
</reference>
<sequence>MSQIPRASDASLATQNVTDRWRAIEPRRDATAAGMASSKPKKPKGYLSHDVPTVDTVIEEDKLQKRLQLAREQHNWKAEAQALLQLGQLMKWKGRDTIGDEYLAQSASLLRNNTFLDGEQTMEA</sequence>
<evidence type="ECO:0000256" key="1">
    <source>
        <dbReference type="SAM" id="MobiDB-lite"/>
    </source>
</evidence>
<dbReference type="AlphaFoldDB" id="A0AAD5LT72"/>
<comment type="caution">
    <text evidence="2">The sequence shown here is derived from an EMBL/GenBank/DDBJ whole genome shotgun (WGS) entry which is preliminary data.</text>
</comment>
<dbReference type="Proteomes" id="UP001209570">
    <property type="component" value="Unassembled WGS sequence"/>
</dbReference>
<evidence type="ECO:0000313" key="3">
    <source>
        <dbReference type="Proteomes" id="UP001209570"/>
    </source>
</evidence>
<protein>
    <submittedName>
        <fullName evidence="2">Uncharacterized protein</fullName>
    </submittedName>
</protein>
<accession>A0AAD5LT72</accession>
<keyword evidence="3" id="KW-1185">Reference proteome</keyword>
<feature type="compositionally biased region" description="Basic and acidic residues" evidence="1">
    <location>
        <begin position="19"/>
        <end position="30"/>
    </location>
</feature>
<evidence type="ECO:0000313" key="2">
    <source>
        <dbReference type="EMBL" id="KAJ0409653.1"/>
    </source>
</evidence>